<dbReference type="UniPathway" id="UPA00392"/>
<dbReference type="SUPFAM" id="SSF111337">
    <property type="entry name" value="QueA-like"/>
    <property type="match status" value="1"/>
</dbReference>
<dbReference type="GO" id="GO:0051075">
    <property type="term" value="F:S-adenosylmethionine:tRNA ribosyltransferase-isomerase activity"/>
    <property type="evidence" value="ECO:0007669"/>
    <property type="project" value="UniProtKB-EC"/>
</dbReference>
<evidence type="ECO:0000256" key="8">
    <source>
        <dbReference type="ARBA" id="ARBA00052751"/>
    </source>
</evidence>
<evidence type="ECO:0000256" key="9">
    <source>
        <dbReference type="ARBA" id="ARBA00061210"/>
    </source>
</evidence>
<evidence type="ECO:0000256" key="13">
    <source>
        <dbReference type="HAMAP-Rule" id="MF_00113"/>
    </source>
</evidence>
<evidence type="ECO:0000256" key="6">
    <source>
        <dbReference type="ARBA" id="ARBA00022691"/>
    </source>
</evidence>
<evidence type="ECO:0000256" key="12">
    <source>
        <dbReference type="ARBA" id="ARBA00076160"/>
    </source>
</evidence>
<dbReference type="GO" id="GO:0008616">
    <property type="term" value="P:tRNA queuosine(34) biosynthetic process"/>
    <property type="evidence" value="ECO:0007669"/>
    <property type="project" value="UniProtKB-UniRule"/>
</dbReference>
<dbReference type="NCBIfam" id="TIGR00113">
    <property type="entry name" value="queA"/>
    <property type="match status" value="1"/>
</dbReference>
<dbReference type="Gene3D" id="2.40.10.240">
    <property type="entry name" value="QueA-like"/>
    <property type="match status" value="1"/>
</dbReference>
<dbReference type="PANTHER" id="PTHR30307:SF0">
    <property type="entry name" value="S-ADENOSYLMETHIONINE:TRNA RIBOSYLTRANSFERASE-ISOMERASE"/>
    <property type="match status" value="1"/>
</dbReference>
<dbReference type="KEGG" id="str:Sterm_2445"/>
<gene>
    <name evidence="13" type="primary">queA</name>
    <name evidence="14" type="ordered locus">Sterm_2445</name>
</gene>
<proteinExistence type="inferred from homology"/>
<dbReference type="GO" id="GO:0005737">
    <property type="term" value="C:cytoplasm"/>
    <property type="evidence" value="ECO:0007669"/>
    <property type="project" value="UniProtKB-SubCell"/>
</dbReference>
<dbReference type="HOGENOM" id="CLU_039110_1_0_0"/>
<evidence type="ECO:0000256" key="1">
    <source>
        <dbReference type="ARBA" id="ARBA00004496"/>
    </source>
</evidence>
<reference evidence="14 15" key="2">
    <citation type="journal article" date="2010" name="Stand. Genomic Sci.">
        <title>Complete genome sequence of Sebaldella termitidis type strain (NCTC 11300).</title>
        <authorList>
            <person name="Harmon-Smith M."/>
            <person name="Celia L."/>
            <person name="Chertkov O."/>
            <person name="Lapidus A."/>
            <person name="Copeland A."/>
            <person name="Glavina Del Rio T."/>
            <person name="Nolan M."/>
            <person name="Lucas S."/>
            <person name="Tice H."/>
            <person name="Cheng J.F."/>
            <person name="Han C."/>
            <person name="Detter J.C."/>
            <person name="Bruce D."/>
            <person name="Goodwin L."/>
            <person name="Pitluck S."/>
            <person name="Pati A."/>
            <person name="Liolios K."/>
            <person name="Ivanova N."/>
            <person name="Mavromatis K."/>
            <person name="Mikhailova N."/>
            <person name="Chen A."/>
            <person name="Palaniappan K."/>
            <person name="Land M."/>
            <person name="Hauser L."/>
            <person name="Chang Y.J."/>
            <person name="Jeffries C.D."/>
            <person name="Brettin T."/>
            <person name="Goker M."/>
            <person name="Beck B."/>
            <person name="Bristow J."/>
            <person name="Eisen J.A."/>
            <person name="Markowitz V."/>
            <person name="Hugenholtz P."/>
            <person name="Kyrpides N.C."/>
            <person name="Klenk H.P."/>
            <person name="Chen F."/>
        </authorList>
    </citation>
    <scope>NUCLEOTIDE SEQUENCE [LARGE SCALE GENOMIC DNA]</scope>
    <source>
        <strain evidence="15">ATCC 33386 / NCTC 11300</strain>
    </source>
</reference>
<evidence type="ECO:0000256" key="3">
    <source>
        <dbReference type="ARBA" id="ARBA00011245"/>
    </source>
</evidence>
<comment type="similarity">
    <text evidence="9 13">Belongs to the QueA family.</text>
</comment>
<evidence type="ECO:0000256" key="4">
    <source>
        <dbReference type="ARBA" id="ARBA00022490"/>
    </source>
</evidence>
<dbReference type="InterPro" id="IPR036100">
    <property type="entry name" value="QueA_sf"/>
</dbReference>
<keyword evidence="6 13" id="KW-0949">S-adenosyl-L-methionine</keyword>
<comment type="function">
    <text evidence="13">Transfers and isomerizes the ribose moiety from AdoMet to the 7-aminomethyl group of 7-deazaguanine (preQ1-tRNA) to give epoxyqueuosine (oQ-tRNA).</text>
</comment>
<dbReference type="Gene3D" id="3.40.1780.10">
    <property type="entry name" value="QueA-like"/>
    <property type="match status" value="1"/>
</dbReference>
<evidence type="ECO:0000313" key="15">
    <source>
        <dbReference type="Proteomes" id="UP000000845"/>
    </source>
</evidence>
<dbReference type="NCBIfam" id="NF001140">
    <property type="entry name" value="PRK00147.1"/>
    <property type="match status" value="1"/>
</dbReference>
<dbReference type="InterPro" id="IPR042119">
    <property type="entry name" value="QueA_dom2"/>
</dbReference>
<keyword evidence="4 13" id="KW-0963">Cytoplasm</keyword>
<keyword evidence="7 13" id="KW-0671">Queuosine biosynthesis</keyword>
<dbReference type="InterPro" id="IPR042118">
    <property type="entry name" value="QueA_dom1"/>
</dbReference>
<keyword evidence="15" id="KW-1185">Reference proteome</keyword>
<comment type="subcellular location">
    <subcellularLocation>
        <location evidence="1 13">Cytoplasm</location>
    </subcellularLocation>
</comment>
<accession>D1ALF5</accession>
<dbReference type="PANTHER" id="PTHR30307">
    <property type="entry name" value="S-ADENOSYLMETHIONINE:TRNA RIBOSYLTRANSFERASE-ISOMERASE"/>
    <property type="match status" value="1"/>
</dbReference>
<dbReference type="EMBL" id="CP001739">
    <property type="protein sequence ID" value="ACZ09298.1"/>
    <property type="molecule type" value="Genomic_DNA"/>
</dbReference>
<dbReference type="eggNOG" id="COG0809">
    <property type="taxonomic scope" value="Bacteria"/>
</dbReference>
<dbReference type="STRING" id="526218.Sterm_2445"/>
<comment type="catalytic activity">
    <reaction evidence="8 13">
        <text>7-aminomethyl-7-carbaguanosine(34) in tRNA + S-adenosyl-L-methionine = epoxyqueuosine(34) in tRNA + adenine + L-methionine + 2 H(+)</text>
        <dbReference type="Rhea" id="RHEA:32155"/>
        <dbReference type="Rhea" id="RHEA-COMP:10342"/>
        <dbReference type="Rhea" id="RHEA-COMP:18582"/>
        <dbReference type="ChEBI" id="CHEBI:15378"/>
        <dbReference type="ChEBI" id="CHEBI:16708"/>
        <dbReference type="ChEBI" id="CHEBI:57844"/>
        <dbReference type="ChEBI" id="CHEBI:59789"/>
        <dbReference type="ChEBI" id="CHEBI:82833"/>
        <dbReference type="ChEBI" id="CHEBI:194443"/>
        <dbReference type="EC" id="2.4.99.17"/>
    </reaction>
</comment>
<dbReference type="FunFam" id="2.40.10.240:FF:000002">
    <property type="entry name" value="S-adenosylmethionine:tRNA ribosyltransferase-isomerase"/>
    <property type="match status" value="1"/>
</dbReference>
<dbReference type="FunFam" id="3.40.1780.10:FF:000001">
    <property type="entry name" value="S-adenosylmethionine:tRNA ribosyltransferase-isomerase"/>
    <property type="match status" value="1"/>
</dbReference>
<evidence type="ECO:0000256" key="10">
    <source>
        <dbReference type="ARBA" id="ARBA00066503"/>
    </source>
</evidence>
<dbReference type="HAMAP" id="MF_00113">
    <property type="entry name" value="QueA"/>
    <property type="match status" value="1"/>
</dbReference>
<evidence type="ECO:0000256" key="5">
    <source>
        <dbReference type="ARBA" id="ARBA00022679"/>
    </source>
</evidence>
<dbReference type="RefSeq" id="WP_012861892.1">
    <property type="nucleotide sequence ID" value="NC_013517.1"/>
</dbReference>
<keyword evidence="5 13" id="KW-0808">Transferase</keyword>
<comment type="subunit">
    <text evidence="3 13">Monomer.</text>
</comment>
<name>D1ALF5_SEBTE</name>
<dbReference type="EC" id="2.4.99.17" evidence="10 13"/>
<comment type="pathway">
    <text evidence="2 13">tRNA modification; tRNA-queuosine biosynthesis.</text>
</comment>
<evidence type="ECO:0000256" key="7">
    <source>
        <dbReference type="ARBA" id="ARBA00022785"/>
    </source>
</evidence>
<dbReference type="Pfam" id="PF02547">
    <property type="entry name" value="Queuosine_synth"/>
    <property type="match status" value="1"/>
</dbReference>
<evidence type="ECO:0000256" key="2">
    <source>
        <dbReference type="ARBA" id="ARBA00004691"/>
    </source>
</evidence>
<dbReference type="Proteomes" id="UP000000845">
    <property type="component" value="Chromosome"/>
</dbReference>
<reference evidence="15" key="1">
    <citation type="submission" date="2009-09" db="EMBL/GenBank/DDBJ databases">
        <title>The complete chromosome of Sebaldella termitidis ATCC 33386.</title>
        <authorList>
            <consortium name="US DOE Joint Genome Institute (JGI-PGF)"/>
            <person name="Lucas S."/>
            <person name="Copeland A."/>
            <person name="Lapidus A."/>
            <person name="Glavina del Rio T."/>
            <person name="Dalin E."/>
            <person name="Tice H."/>
            <person name="Bruce D."/>
            <person name="Goodwin L."/>
            <person name="Pitluck S."/>
            <person name="Kyrpides N."/>
            <person name="Mavromatis K."/>
            <person name="Ivanova N."/>
            <person name="Mikhailova N."/>
            <person name="Sims D."/>
            <person name="Meincke L."/>
            <person name="Brettin T."/>
            <person name="Detter J.C."/>
            <person name="Han C."/>
            <person name="Larimer F."/>
            <person name="Land M."/>
            <person name="Hauser L."/>
            <person name="Markowitz V."/>
            <person name="Cheng J.F."/>
            <person name="Hugenholtz P."/>
            <person name="Woyke T."/>
            <person name="Wu D."/>
            <person name="Eisen J.A."/>
        </authorList>
    </citation>
    <scope>NUCLEOTIDE SEQUENCE [LARGE SCALE GENOMIC DNA]</scope>
    <source>
        <strain evidence="15">ATCC 33386 / NCTC 11300</strain>
    </source>
</reference>
<sequence>MKLSDFDFDLPDNLIAQSAMEPRDHSKLMVLEKNKQVIEHKKFYNISDYLKKGDVLVVNRTRVIPARLFGKKDTGSILECFLLKRIDLNTWEVLLKPAKKLKIGQKLVFLEGKLEAVLKEVKDDGNRILEFIYEGNFEEILDELGEMPLPPYITEQLKDKNRYQTVYAKEGESVAAPTAGLHFTNELLEKLKDSGVELTEIYLDVGLGTFRPVQTENILEHKMHHEKYHIPEESAEIINRAKREGRRIIAVGTTTVRTLESSNNGAEVISGDGETDIFIYGDYKFKIVDALITNFHLPKSTLLMLISAFAGKNFIFTAYETAIQEKYRFYSFGDAMFIY</sequence>
<evidence type="ECO:0000313" key="14">
    <source>
        <dbReference type="EMBL" id="ACZ09298.1"/>
    </source>
</evidence>
<dbReference type="InterPro" id="IPR003699">
    <property type="entry name" value="QueA"/>
</dbReference>
<dbReference type="AlphaFoldDB" id="D1ALF5"/>
<organism evidence="14 15">
    <name type="scientific">Sebaldella termitidis (strain ATCC 33386 / NCTC 11300)</name>
    <dbReference type="NCBI Taxonomy" id="526218"/>
    <lineage>
        <taxon>Bacteria</taxon>
        <taxon>Fusobacteriati</taxon>
        <taxon>Fusobacteriota</taxon>
        <taxon>Fusobacteriia</taxon>
        <taxon>Fusobacteriales</taxon>
        <taxon>Leptotrichiaceae</taxon>
        <taxon>Sebaldella</taxon>
    </lineage>
</organism>
<evidence type="ECO:0000256" key="11">
    <source>
        <dbReference type="ARBA" id="ARBA00069325"/>
    </source>
</evidence>
<protein>
    <recommendedName>
        <fullName evidence="11 13">S-adenosylmethionine:tRNA ribosyltransferase-isomerase</fullName>
        <ecNumber evidence="10 13">2.4.99.17</ecNumber>
    </recommendedName>
    <alternativeName>
        <fullName evidence="12 13">Queuosine biosynthesis protein QueA</fullName>
    </alternativeName>
</protein>